<dbReference type="OrthoDB" id="3214739at2759"/>
<name>A0A0C3S1H6_PHLG1</name>
<feature type="compositionally biased region" description="Acidic residues" evidence="1">
    <location>
        <begin position="1"/>
        <end position="13"/>
    </location>
</feature>
<protein>
    <recommendedName>
        <fullName evidence="2">DUF6532 domain-containing protein</fullName>
    </recommendedName>
</protein>
<dbReference type="Pfam" id="PF20149">
    <property type="entry name" value="DUF6532"/>
    <property type="match status" value="1"/>
</dbReference>
<evidence type="ECO:0000313" key="3">
    <source>
        <dbReference type="EMBL" id="KIP01310.1"/>
    </source>
</evidence>
<organism evidence="3 4">
    <name type="scientific">Phlebiopsis gigantea (strain 11061_1 CR5-6)</name>
    <name type="common">White-rot fungus</name>
    <name type="synonym">Peniophora gigantea</name>
    <dbReference type="NCBI Taxonomy" id="745531"/>
    <lineage>
        <taxon>Eukaryota</taxon>
        <taxon>Fungi</taxon>
        <taxon>Dikarya</taxon>
        <taxon>Basidiomycota</taxon>
        <taxon>Agaricomycotina</taxon>
        <taxon>Agaricomycetes</taxon>
        <taxon>Polyporales</taxon>
        <taxon>Phanerochaetaceae</taxon>
        <taxon>Phlebiopsis</taxon>
    </lineage>
</organism>
<dbReference type="Proteomes" id="UP000053257">
    <property type="component" value="Unassembled WGS sequence"/>
</dbReference>
<feature type="compositionally biased region" description="Basic residues" evidence="1">
    <location>
        <begin position="197"/>
        <end position="210"/>
    </location>
</feature>
<evidence type="ECO:0000313" key="4">
    <source>
        <dbReference type="Proteomes" id="UP000053257"/>
    </source>
</evidence>
<gene>
    <name evidence="3" type="ORF">PHLGIDRAFT_123463</name>
</gene>
<dbReference type="HOGENOM" id="CLU_491419_0_0_1"/>
<dbReference type="STRING" id="745531.A0A0C3S1H6"/>
<reference evidence="3 4" key="1">
    <citation type="journal article" date="2014" name="PLoS Genet.">
        <title>Analysis of the Phlebiopsis gigantea genome, transcriptome and secretome provides insight into its pioneer colonization strategies of wood.</title>
        <authorList>
            <person name="Hori C."/>
            <person name="Ishida T."/>
            <person name="Igarashi K."/>
            <person name="Samejima M."/>
            <person name="Suzuki H."/>
            <person name="Master E."/>
            <person name="Ferreira P."/>
            <person name="Ruiz-Duenas F.J."/>
            <person name="Held B."/>
            <person name="Canessa P."/>
            <person name="Larrondo L.F."/>
            <person name="Schmoll M."/>
            <person name="Druzhinina I.S."/>
            <person name="Kubicek C.P."/>
            <person name="Gaskell J.A."/>
            <person name="Kersten P."/>
            <person name="St John F."/>
            <person name="Glasner J."/>
            <person name="Sabat G."/>
            <person name="Splinter BonDurant S."/>
            <person name="Syed K."/>
            <person name="Yadav J."/>
            <person name="Mgbeahuruike A.C."/>
            <person name="Kovalchuk A."/>
            <person name="Asiegbu F.O."/>
            <person name="Lackner G."/>
            <person name="Hoffmeister D."/>
            <person name="Rencoret J."/>
            <person name="Gutierrez A."/>
            <person name="Sun H."/>
            <person name="Lindquist E."/>
            <person name="Barry K."/>
            <person name="Riley R."/>
            <person name="Grigoriev I.V."/>
            <person name="Henrissat B."/>
            <person name="Kues U."/>
            <person name="Berka R.M."/>
            <person name="Martinez A.T."/>
            <person name="Covert S.F."/>
            <person name="Blanchette R.A."/>
            <person name="Cullen D."/>
        </authorList>
    </citation>
    <scope>NUCLEOTIDE SEQUENCE [LARGE SCALE GENOMIC DNA]</scope>
    <source>
        <strain evidence="3 4">11061_1 CR5-6</strain>
    </source>
</reference>
<accession>A0A0C3S1H6</accession>
<feature type="region of interest" description="Disordered" evidence="1">
    <location>
        <begin position="90"/>
        <end position="244"/>
    </location>
</feature>
<feature type="compositionally biased region" description="Acidic residues" evidence="1">
    <location>
        <begin position="160"/>
        <end position="175"/>
    </location>
</feature>
<feature type="domain" description="DUF6532" evidence="2">
    <location>
        <begin position="293"/>
        <end position="502"/>
    </location>
</feature>
<evidence type="ECO:0000259" key="2">
    <source>
        <dbReference type="Pfam" id="PF20149"/>
    </source>
</evidence>
<proteinExistence type="predicted"/>
<keyword evidence="4" id="KW-1185">Reference proteome</keyword>
<dbReference type="AlphaFoldDB" id="A0A0C3S1H6"/>
<feature type="region of interest" description="Disordered" evidence="1">
    <location>
        <begin position="1"/>
        <end position="70"/>
    </location>
</feature>
<dbReference type="EMBL" id="KN840825">
    <property type="protein sequence ID" value="KIP01310.1"/>
    <property type="molecule type" value="Genomic_DNA"/>
</dbReference>
<dbReference type="InterPro" id="IPR045341">
    <property type="entry name" value="DUF6532"/>
</dbReference>
<feature type="compositionally biased region" description="Acidic residues" evidence="1">
    <location>
        <begin position="90"/>
        <end position="103"/>
    </location>
</feature>
<sequence length="555" mass="63040">HQYGSDNDDDDDNGPVQKPPAYTCRTPADEDYESDQPINVKVHDVRLDPFDDPETDGINPEALSDDTDLDDIEKHPARARDIVEEMAVELQVDDNEDNEDNEDSYVGNQLGDRTVVGSDAIPGYASDTDVNMDDDAGPDNNIGSEPSGSEWEQDKNQSDTSDDNMDAHEDEDDETAEAHSRNIGEEDVMDDDEASNHHPKPKRHYGKRAQARIEEEPQLDLPDPASEEDEDTEPYCLIPGPNDPLPVMPKVKRSGHRGASAPDVGLLQLTWSKHHNLRLLKLHPALRAAIRWAFKYIEGYIVSVDSYPDSQPSLKLEFIAHVLRAAVRETNAPKELRLAMERDEDFLSAVYTLPNVRLSQFRKHLKDTVEAKIDALYHLDPNNNDYERRLDALLNEKRYIFPGDPLKVRVNRGKAYDHPIFISVVRSFIFGARLYLFQVHAPLFREEYNGHVYKIIPFPFVAFIATAVFSCLRDRAIAAKPLDFSASSYKDSYRQHFLALQWLGKQKPRALLKLTKFIYAQAGMGVRVPEEDYDSDVVQYMDIDAMDDNLTEEDE</sequence>
<evidence type="ECO:0000256" key="1">
    <source>
        <dbReference type="SAM" id="MobiDB-lite"/>
    </source>
</evidence>
<feature type="non-terminal residue" evidence="3">
    <location>
        <position position="1"/>
    </location>
</feature>